<comment type="similarity">
    <text evidence="4">Belongs to the BamD family.</text>
</comment>
<evidence type="ECO:0000313" key="6">
    <source>
        <dbReference type="EMBL" id="MEA0970437.1"/>
    </source>
</evidence>
<dbReference type="Pfam" id="PF13525">
    <property type="entry name" value="YfiO"/>
    <property type="match status" value="1"/>
</dbReference>
<name>A0ABU5NBB1_9RICK</name>
<reference evidence="6 7" key="1">
    <citation type="submission" date="2023-03" db="EMBL/GenBank/DDBJ databases">
        <title>Host association and intracellularity evolved multiple times independently in the Rickettsiales.</title>
        <authorList>
            <person name="Castelli M."/>
            <person name="Nardi T."/>
            <person name="Gammuto L."/>
            <person name="Bellinzona G."/>
            <person name="Sabaneyeva E."/>
            <person name="Potekhin A."/>
            <person name="Serra V."/>
            <person name="Petroni G."/>
            <person name="Sassera D."/>
        </authorList>
    </citation>
    <scope>NUCLEOTIDE SEQUENCE [LARGE SCALE GENOMIC DNA]</scope>
    <source>
        <strain evidence="6 7">Sr 2-6</strain>
    </source>
</reference>
<dbReference type="SUPFAM" id="SSF48452">
    <property type="entry name" value="TPR-like"/>
    <property type="match status" value="1"/>
</dbReference>
<protein>
    <recommendedName>
        <fullName evidence="4">Outer membrane protein assembly factor BamD</fullName>
    </recommendedName>
</protein>
<comment type="subcellular location">
    <subcellularLocation>
        <location evidence="4">Cell outer membrane</location>
        <topology evidence="4">Lipid-anchor</topology>
    </subcellularLocation>
</comment>
<dbReference type="CDD" id="cd15830">
    <property type="entry name" value="BamD"/>
    <property type="match status" value="1"/>
</dbReference>
<dbReference type="InterPro" id="IPR039565">
    <property type="entry name" value="BamD-like"/>
</dbReference>
<evidence type="ECO:0000256" key="2">
    <source>
        <dbReference type="ARBA" id="ARBA00023136"/>
    </source>
</evidence>
<evidence type="ECO:0000256" key="4">
    <source>
        <dbReference type="HAMAP-Rule" id="MF_00922"/>
    </source>
</evidence>
<keyword evidence="2 4" id="KW-0472">Membrane</keyword>
<comment type="function">
    <text evidence="4">Part of the outer membrane protein assembly complex, which is involved in assembly and insertion of beta-barrel proteins into the outer membrane.</text>
</comment>
<sequence>MNFTKSLFSVIIVSLALASCKSKLKDNEDITPAQELYSKGIKELESGEYKKASAEFEKVFFQHPGNSITPQAELMQAYSLYLAGEYEESADILDIFVKLHPRHEDIAYAYYLKALANYIQISDVRLDQSKTKYASEGLEEVIMRFPESKYAMDAALKLDLVNDHLAGKEMFVGRYYLGKRNPVAAIKRFQIVVESYDTTSHAPEALYRLVESNLMLGLVDEAKKYATVLSHNYPDNQWRKYSDNLLK</sequence>
<dbReference type="PANTHER" id="PTHR37423:SF2">
    <property type="entry name" value="MEMBRANE-BOUND LYTIC MUREIN TRANSGLYCOSYLASE C"/>
    <property type="match status" value="1"/>
</dbReference>
<dbReference type="InterPro" id="IPR011990">
    <property type="entry name" value="TPR-like_helical_dom_sf"/>
</dbReference>
<keyword evidence="3 4" id="KW-0998">Cell outer membrane</keyword>
<dbReference type="EMBL" id="JARJFB010000018">
    <property type="protein sequence ID" value="MEA0970437.1"/>
    <property type="molecule type" value="Genomic_DNA"/>
</dbReference>
<dbReference type="PROSITE" id="PS51257">
    <property type="entry name" value="PROKAR_LIPOPROTEIN"/>
    <property type="match status" value="1"/>
</dbReference>
<keyword evidence="4" id="KW-0564">Palmitate</keyword>
<evidence type="ECO:0000256" key="3">
    <source>
        <dbReference type="ARBA" id="ARBA00023237"/>
    </source>
</evidence>
<evidence type="ECO:0000256" key="1">
    <source>
        <dbReference type="ARBA" id="ARBA00022729"/>
    </source>
</evidence>
<proteinExistence type="inferred from homology"/>
<evidence type="ECO:0000259" key="5">
    <source>
        <dbReference type="Pfam" id="PF13525"/>
    </source>
</evidence>
<dbReference type="Proteomes" id="UP001291687">
    <property type="component" value="Unassembled WGS sequence"/>
</dbReference>
<keyword evidence="7" id="KW-1185">Reference proteome</keyword>
<evidence type="ECO:0000313" key="7">
    <source>
        <dbReference type="Proteomes" id="UP001291687"/>
    </source>
</evidence>
<comment type="caution">
    <text evidence="6">The sequence shown here is derived from an EMBL/GenBank/DDBJ whole genome shotgun (WGS) entry which is preliminary data.</text>
</comment>
<accession>A0ABU5NBB1</accession>
<keyword evidence="1 4" id="KW-0732">Signal</keyword>
<dbReference type="HAMAP" id="MF_00922">
    <property type="entry name" value="OM_assembly_BamD"/>
    <property type="match status" value="1"/>
</dbReference>
<dbReference type="InterPro" id="IPR017689">
    <property type="entry name" value="BamD"/>
</dbReference>
<dbReference type="NCBIfam" id="TIGR03302">
    <property type="entry name" value="OM_YfiO"/>
    <property type="match status" value="1"/>
</dbReference>
<organism evidence="6 7">
    <name type="scientific">Candidatus Megaera venefica</name>
    <dbReference type="NCBI Taxonomy" id="2055910"/>
    <lineage>
        <taxon>Bacteria</taxon>
        <taxon>Pseudomonadati</taxon>
        <taxon>Pseudomonadota</taxon>
        <taxon>Alphaproteobacteria</taxon>
        <taxon>Rickettsiales</taxon>
        <taxon>Rickettsiaceae</taxon>
        <taxon>Candidatus Megaera</taxon>
    </lineage>
</organism>
<comment type="subunit">
    <text evidence="4">Part of the Bam complex.</text>
</comment>
<feature type="domain" description="Outer membrane lipoprotein BamD-like" evidence="5">
    <location>
        <begin position="32"/>
        <end position="225"/>
    </location>
</feature>
<dbReference type="RefSeq" id="WP_322776341.1">
    <property type="nucleotide sequence ID" value="NZ_JARJFB010000018.1"/>
</dbReference>
<dbReference type="PANTHER" id="PTHR37423">
    <property type="entry name" value="SOLUBLE LYTIC MUREIN TRANSGLYCOSYLASE-RELATED"/>
    <property type="match status" value="1"/>
</dbReference>
<keyword evidence="4" id="KW-0449">Lipoprotein</keyword>
<dbReference type="Gene3D" id="1.25.40.10">
    <property type="entry name" value="Tetratricopeptide repeat domain"/>
    <property type="match status" value="1"/>
</dbReference>
<gene>
    <name evidence="4" type="primary">bamD</name>
    <name evidence="6" type="ORF">Megvenef_00401</name>
</gene>